<dbReference type="OrthoDB" id="8659436at2"/>
<dbReference type="Gene3D" id="1.10.10.10">
    <property type="entry name" value="Winged helix-like DNA-binding domain superfamily/Winged helix DNA-binding domain"/>
    <property type="match status" value="1"/>
</dbReference>
<dbReference type="RefSeq" id="WP_057868444.1">
    <property type="nucleotide sequence ID" value="NZ_AZDX01000001.1"/>
</dbReference>
<name>A0A0R1MT29_9LACO</name>
<organism evidence="10 11">
    <name type="scientific">Liquorilactobacillus hordei DSM 19519</name>
    <dbReference type="NCBI Taxonomy" id="1423759"/>
    <lineage>
        <taxon>Bacteria</taxon>
        <taxon>Bacillati</taxon>
        <taxon>Bacillota</taxon>
        <taxon>Bacilli</taxon>
        <taxon>Lactobacillales</taxon>
        <taxon>Lactobacillaceae</taxon>
        <taxon>Liquorilactobacillus</taxon>
    </lineage>
</organism>
<evidence type="ECO:0000313" key="11">
    <source>
        <dbReference type="Proteomes" id="UP000051448"/>
    </source>
</evidence>
<evidence type="ECO:0000256" key="1">
    <source>
        <dbReference type="ARBA" id="ARBA00007957"/>
    </source>
</evidence>
<keyword evidence="4 8" id="KW-0862">Zinc</keyword>
<accession>A0A0R1MT29</accession>
<dbReference type="InterPro" id="IPR036388">
    <property type="entry name" value="WH-like_DNA-bd_sf"/>
</dbReference>
<feature type="binding site" evidence="8">
    <location>
        <position position="146"/>
    </location>
    <ligand>
        <name>Zn(2+)</name>
        <dbReference type="ChEBI" id="CHEBI:29105"/>
    </ligand>
</feature>
<evidence type="ECO:0000256" key="5">
    <source>
        <dbReference type="ARBA" id="ARBA00023015"/>
    </source>
</evidence>
<feature type="binding site" evidence="9">
    <location>
        <position position="135"/>
    </location>
    <ligand>
        <name>Fe cation</name>
        <dbReference type="ChEBI" id="CHEBI:24875"/>
    </ligand>
</feature>
<dbReference type="PANTHER" id="PTHR33202">
    <property type="entry name" value="ZINC UPTAKE REGULATION PROTEIN"/>
    <property type="match status" value="1"/>
</dbReference>
<keyword evidence="2" id="KW-0678">Repressor</keyword>
<dbReference type="InterPro" id="IPR043135">
    <property type="entry name" value="Fur_C"/>
</dbReference>
<comment type="similarity">
    <text evidence="1">Belongs to the Fur family.</text>
</comment>
<dbReference type="Pfam" id="PF01475">
    <property type="entry name" value="FUR"/>
    <property type="match status" value="1"/>
</dbReference>
<evidence type="ECO:0000256" key="8">
    <source>
        <dbReference type="PIRSR" id="PIRSR602481-1"/>
    </source>
</evidence>
<comment type="cofactor">
    <cofactor evidence="9">
        <name>Mn(2+)</name>
        <dbReference type="ChEBI" id="CHEBI:29035"/>
    </cofactor>
    <cofactor evidence="9">
        <name>Fe(2+)</name>
        <dbReference type="ChEBI" id="CHEBI:29033"/>
    </cofactor>
    <text evidence="9">Binds 1 Mn(2+) or Fe(2+) ion per subunit.</text>
</comment>
<dbReference type="PANTHER" id="PTHR33202:SF7">
    <property type="entry name" value="FERRIC UPTAKE REGULATION PROTEIN"/>
    <property type="match status" value="1"/>
</dbReference>
<dbReference type="GO" id="GO:0045892">
    <property type="term" value="P:negative regulation of DNA-templated transcription"/>
    <property type="evidence" value="ECO:0007669"/>
    <property type="project" value="TreeGrafter"/>
</dbReference>
<dbReference type="InterPro" id="IPR036390">
    <property type="entry name" value="WH_DNA-bd_sf"/>
</dbReference>
<feature type="binding site" evidence="8">
    <location>
        <position position="103"/>
    </location>
    <ligand>
        <name>Zn(2+)</name>
        <dbReference type="ChEBI" id="CHEBI:29105"/>
    </ligand>
</feature>
<feature type="binding site" evidence="8">
    <location>
        <position position="143"/>
    </location>
    <ligand>
        <name>Zn(2+)</name>
        <dbReference type="ChEBI" id="CHEBI:29105"/>
    </ligand>
</feature>
<dbReference type="Gene3D" id="3.30.1490.190">
    <property type="match status" value="1"/>
</dbReference>
<evidence type="ECO:0000256" key="3">
    <source>
        <dbReference type="ARBA" id="ARBA00022723"/>
    </source>
</evidence>
<dbReference type="FunFam" id="1.10.10.10:FF:000051">
    <property type="entry name" value="Fur family transcriptional regulator"/>
    <property type="match status" value="1"/>
</dbReference>
<evidence type="ECO:0000313" key="10">
    <source>
        <dbReference type="EMBL" id="KRL08245.1"/>
    </source>
</evidence>
<dbReference type="GO" id="GO:0003700">
    <property type="term" value="F:DNA-binding transcription factor activity"/>
    <property type="evidence" value="ECO:0007669"/>
    <property type="project" value="InterPro"/>
</dbReference>
<keyword evidence="9" id="KW-0408">Iron</keyword>
<dbReference type="InterPro" id="IPR002481">
    <property type="entry name" value="FUR"/>
</dbReference>
<comment type="caution">
    <text evidence="10">The sequence shown here is derived from an EMBL/GenBank/DDBJ whole genome shotgun (WGS) entry which is preliminary data.</text>
</comment>
<proteinExistence type="inferred from homology"/>
<protein>
    <submittedName>
        <fullName evidence="10">Ferric uptake regulation protein</fullName>
    </submittedName>
</protein>
<keyword evidence="6" id="KW-0238">DNA-binding</keyword>
<sequence>MEFLETQITDIESQLHQAGLKLTPQRRATVSTLLHNYEKHLSAEELFTLVREEETDIGLATVYRTLEILFELGIVNKINFEDGMSRYDLRLSDQGHFHHHLLCKNCGKVQEVHEDLLLGVEEKIKNQFGFEVTDHRLIFQGICADCLAKKE</sequence>
<evidence type="ECO:0000256" key="4">
    <source>
        <dbReference type="ARBA" id="ARBA00022833"/>
    </source>
</evidence>
<dbReference type="GeneID" id="98311131"/>
<feature type="binding site" evidence="8">
    <location>
        <position position="106"/>
    </location>
    <ligand>
        <name>Zn(2+)</name>
        <dbReference type="ChEBI" id="CHEBI:29105"/>
    </ligand>
</feature>
<dbReference type="AlphaFoldDB" id="A0A0R1MT29"/>
<evidence type="ECO:0000256" key="6">
    <source>
        <dbReference type="ARBA" id="ARBA00023125"/>
    </source>
</evidence>
<keyword evidence="11" id="KW-1185">Reference proteome</keyword>
<gene>
    <name evidence="10" type="ORF">FC92_GL000034</name>
</gene>
<dbReference type="GO" id="GO:0008270">
    <property type="term" value="F:zinc ion binding"/>
    <property type="evidence" value="ECO:0007669"/>
    <property type="project" value="TreeGrafter"/>
</dbReference>
<dbReference type="GO" id="GO:0000976">
    <property type="term" value="F:transcription cis-regulatory region binding"/>
    <property type="evidence" value="ECO:0007669"/>
    <property type="project" value="TreeGrafter"/>
</dbReference>
<evidence type="ECO:0000256" key="7">
    <source>
        <dbReference type="ARBA" id="ARBA00023163"/>
    </source>
</evidence>
<keyword evidence="7" id="KW-0804">Transcription</keyword>
<reference evidence="10 11" key="1">
    <citation type="journal article" date="2015" name="Genome Announc.">
        <title>Expanding the biotechnology potential of lactobacilli through comparative genomics of 213 strains and associated genera.</title>
        <authorList>
            <person name="Sun Z."/>
            <person name="Harris H.M."/>
            <person name="McCann A."/>
            <person name="Guo C."/>
            <person name="Argimon S."/>
            <person name="Zhang W."/>
            <person name="Yang X."/>
            <person name="Jeffery I.B."/>
            <person name="Cooney J.C."/>
            <person name="Kagawa T.F."/>
            <person name="Liu W."/>
            <person name="Song Y."/>
            <person name="Salvetti E."/>
            <person name="Wrobel A."/>
            <person name="Rasinkangas P."/>
            <person name="Parkhill J."/>
            <person name="Rea M.C."/>
            <person name="O'Sullivan O."/>
            <person name="Ritari J."/>
            <person name="Douillard F.P."/>
            <person name="Paul Ross R."/>
            <person name="Yang R."/>
            <person name="Briner A.E."/>
            <person name="Felis G.E."/>
            <person name="de Vos W.M."/>
            <person name="Barrangou R."/>
            <person name="Klaenhammer T.R."/>
            <person name="Caufield P.W."/>
            <person name="Cui Y."/>
            <person name="Zhang H."/>
            <person name="O'Toole P.W."/>
        </authorList>
    </citation>
    <scope>NUCLEOTIDE SEQUENCE [LARGE SCALE GENOMIC DNA]</scope>
    <source>
        <strain evidence="10 11">DSM 19519</strain>
    </source>
</reference>
<dbReference type="EMBL" id="AZDX01000001">
    <property type="protein sequence ID" value="KRL08245.1"/>
    <property type="molecule type" value="Genomic_DNA"/>
</dbReference>
<dbReference type="GO" id="GO:1900376">
    <property type="term" value="P:regulation of secondary metabolite biosynthetic process"/>
    <property type="evidence" value="ECO:0007669"/>
    <property type="project" value="TreeGrafter"/>
</dbReference>
<dbReference type="SUPFAM" id="SSF46785">
    <property type="entry name" value="Winged helix' DNA-binding domain"/>
    <property type="match status" value="1"/>
</dbReference>
<dbReference type="PATRIC" id="fig|1423759.3.peg.34"/>
<dbReference type="CDD" id="cd07153">
    <property type="entry name" value="Fur_like"/>
    <property type="match status" value="1"/>
</dbReference>
<comment type="cofactor">
    <cofactor evidence="8">
        <name>Zn(2+)</name>
        <dbReference type="ChEBI" id="CHEBI:29105"/>
    </cofactor>
    <text evidence="8">Binds 1 zinc ion per subunit.</text>
</comment>
<evidence type="ECO:0000256" key="9">
    <source>
        <dbReference type="PIRSR" id="PIRSR602481-2"/>
    </source>
</evidence>
<dbReference type="STRING" id="1423759.FC92_GL000034"/>
<dbReference type="Proteomes" id="UP000051448">
    <property type="component" value="Unassembled WGS sequence"/>
</dbReference>
<keyword evidence="5" id="KW-0805">Transcription regulation</keyword>
<evidence type="ECO:0000256" key="2">
    <source>
        <dbReference type="ARBA" id="ARBA00022491"/>
    </source>
</evidence>
<keyword evidence="3 8" id="KW-0479">Metal-binding</keyword>